<sequence length="280" mass="29510">MDSVPLLRSFHCSLGTVTHVQAMLEKPGLIPMCNATSNKSPLAGRLSFSPVTRKGTLLPCFKTAETTTVAATPDVAALDSNSNGPVAKKSVNGAIFPKGFEELVLEVCDETDVAELKLKENNVDFFVLSLKLSEIIEQIGDFEMNLKRNIGATSTSIPVISSSEPTAVPSKPVAESAPTSSPPSPPKETISPFKYVSPEKSSKLASLEASGSNGYVLVSSPTGDVIKEGQIIGYLDQFGTELPVKSDVAGEVLKLLFSDGEAIGYGDPLLAVLPSFHGIK</sequence>
<name>A0A835H7I0_9MAGN</name>
<dbReference type="OrthoDB" id="529457at2759"/>
<organism evidence="2 3">
    <name type="scientific">Coptis chinensis</name>
    <dbReference type="NCBI Taxonomy" id="261450"/>
    <lineage>
        <taxon>Eukaryota</taxon>
        <taxon>Viridiplantae</taxon>
        <taxon>Streptophyta</taxon>
        <taxon>Embryophyta</taxon>
        <taxon>Tracheophyta</taxon>
        <taxon>Spermatophyta</taxon>
        <taxon>Magnoliopsida</taxon>
        <taxon>Ranunculales</taxon>
        <taxon>Ranunculaceae</taxon>
        <taxon>Coptidoideae</taxon>
        <taxon>Coptis</taxon>
    </lineage>
</organism>
<dbReference type="PANTHER" id="PTHR47597">
    <property type="entry name" value="IS A MEMBER OF THE PF|00364 BIOTIN-REQUIRING ENZYMES FAMILY-RELATED"/>
    <property type="match status" value="1"/>
</dbReference>
<dbReference type="Gene3D" id="2.40.50.100">
    <property type="match status" value="1"/>
</dbReference>
<proteinExistence type="predicted"/>
<evidence type="ECO:0008006" key="4">
    <source>
        <dbReference type="Google" id="ProtNLM"/>
    </source>
</evidence>
<dbReference type="PANTHER" id="PTHR47597:SF2">
    <property type="entry name" value="LIPOYL-BINDING DOMAIN-CONTAINING PROTEIN"/>
    <property type="match status" value="1"/>
</dbReference>
<accession>A0A835H7I0</accession>
<evidence type="ECO:0000256" key="1">
    <source>
        <dbReference type="SAM" id="MobiDB-lite"/>
    </source>
</evidence>
<dbReference type="EMBL" id="JADFTS010000008">
    <property type="protein sequence ID" value="KAF9594706.1"/>
    <property type="molecule type" value="Genomic_DNA"/>
</dbReference>
<dbReference type="Proteomes" id="UP000631114">
    <property type="component" value="Unassembled WGS sequence"/>
</dbReference>
<reference evidence="2 3" key="1">
    <citation type="submission" date="2020-10" db="EMBL/GenBank/DDBJ databases">
        <title>The Coptis chinensis genome and diversification of protoberbering-type alkaloids.</title>
        <authorList>
            <person name="Wang B."/>
            <person name="Shu S."/>
            <person name="Song C."/>
            <person name="Liu Y."/>
        </authorList>
    </citation>
    <scope>NUCLEOTIDE SEQUENCE [LARGE SCALE GENOMIC DNA]</scope>
    <source>
        <strain evidence="2">HL-2020</strain>
        <tissue evidence="2">Leaf</tissue>
    </source>
</reference>
<dbReference type="CDD" id="cd06850">
    <property type="entry name" value="biotinyl_domain"/>
    <property type="match status" value="1"/>
</dbReference>
<dbReference type="AlphaFoldDB" id="A0A835H7I0"/>
<gene>
    <name evidence="2" type="ORF">IFM89_034491</name>
</gene>
<dbReference type="InterPro" id="IPR053217">
    <property type="entry name" value="ACC_Biotin_Carrier"/>
</dbReference>
<evidence type="ECO:0000313" key="2">
    <source>
        <dbReference type="EMBL" id="KAF9594706.1"/>
    </source>
</evidence>
<evidence type="ECO:0000313" key="3">
    <source>
        <dbReference type="Proteomes" id="UP000631114"/>
    </source>
</evidence>
<dbReference type="InterPro" id="IPR011053">
    <property type="entry name" value="Single_hybrid_motif"/>
</dbReference>
<dbReference type="SUPFAM" id="SSF51230">
    <property type="entry name" value="Single hybrid motif"/>
    <property type="match status" value="1"/>
</dbReference>
<comment type="caution">
    <text evidence="2">The sequence shown here is derived from an EMBL/GenBank/DDBJ whole genome shotgun (WGS) entry which is preliminary data.</text>
</comment>
<keyword evidence="3" id="KW-1185">Reference proteome</keyword>
<protein>
    <recommendedName>
        <fullName evidence="4">Lipoyl-binding domain-containing protein</fullName>
    </recommendedName>
</protein>
<feature type="region of interest" description="Disordered" evidence="1">
    <location>
        <begin position="161"/>
        <end position="191"/>
    </location>
</feature>